<dbReference type="InterPro" id="IPR017127">
    <property type="entry name" value="Ribosome_uL3_MTase"/>
</dbReference>
<keyword evidence="7" id="KW-1185">Reference proteome</keyword>
<dbReference type="CDD" id="cd02440">
    <property type="entry name" value="AdoMet_MTases"/>
    <property type="match status" value="1"/>
</dbReference>
<dbReference type="SUPFAM" id="SSF53335">
    <property type="entry name" value="S-adenosyl-L-methionine-dependent methyltransferases"/>
    <property type="match status" value="1"/>
</dbReference>
<dbReference type="PANTHER" id="PTHR47806:SF1">
    <property type="entry name" value="RIBOSOMAL PROTEIN UL3 GLUTAMINE METHYLTRANSFERASE"/>
    <property type="match status" value="1"/>
</dbReference>
<sequence length="316" mass="35174">MQDNHFEQAQDEHDHEHDHGHEHGPLAELVTVRDWLRYAVTRFNRAGIFCGHGVSDTYDEAVWLILGTLALPLNRLEPFLDACIPSEERISVLEAIEQRADERIPTAYILGEAWLGDFRFTVDPRVIVPRSFFAELLEDGLAPWIEEPEAVHSALDMCTGSACLAILMAHAFPNADITGADLSEDALELAHLNVNDYGLSERVELVHSDVFSGLEGRSFDLILSNPPYVTAESMDELPAEYLHEPQMALAAGEDGLDVVRTLLAQARDHLNPNGILAVEVGHNRHLVEDAFPDLPFTWLSTAGGDDSIFLLRREDL</sequence>
<dbReference type="InterPro" id="IPR029063">
    <property type="entry name" value="SAM-dependent_MTases_sf"/>
</dbReference>
<dbReference type="PIRSF" id="PIRSF037167">
    <property type="entry name" value="Mtase_YfcB_prd"/>
    <property type="match status" value="1"/>
</dbReference>
<dbReference type="EMBL" id="JBHTMC010000013">
    <property type="protein sequence ID" value="MFD1263362.1"/>
    <property type="molecule type" value="Genomic_DNA"/>
</dbReference>
<dbReference type="GO" id="GO:0032259">
    <property type="term" value="P:methylation"/>
    <property type="evidence" value="ECO:0007669"/>
    <property type="project" value="UniProtKB-KW"/>
</dbReference>
<proteinExistence type="predicted"/>
<evidence type="ECO:0000256" key="2">
    <source>
        <dbReference type="ARBA" id="ARBA00022679"/>
    </source>
</evidence>
<dbReference type="InterPro" id="IPR004556">
    <property type="entry name" value="HemK-like"/>
</dbReference>
<keyword evidence="6" id="KW-0687">Ribonucleoprotein</keyword>
<evidence type="ECO:0000256" key="4">
    <source>
        <dbReference type="SAM" id="MobiDB-lite"/>
    </source>
</evidence>
<dbReference type="Proteomes" id="UP001597158">
    <property type="component" value="Unassembled WGS sequence"/>
</dbReference>
<keyword evidence="2 6" id="KW-0808">Transferase</keyword>
<dbReference type="NCBIfam" id="TIGR00536">
    <property type="entry name" value="hemK_fam"/>
    <property type="match status" value="1"/>
</dbReference>
<evidence type="ECO:0000256" key="1">
    <source>
        <dbReference type="ARBA" id="ARBA00022603"/>
    </source>
</evidence>
<reference evidence="7" key="1">
    <citation type="journal article" date="2019" name="Int. J. Syst. Evol. Microbiol.">
        <title>The Global Catalogue of Microorganisms (GCM) 10K type strain sequencing project: providing services to taxonomists for standard genome sequencing and annotation.</title>
        <authorList>
            <consortium name="The Broad Institute Genomics Platform"/>
            <consortium name="The Broad Institute Genome Sequencing Center for Infectious Disease"/>
            <person name="Wu L."/>
            <person name="Ma J."/>
        </authorList>
    </citation>
    <scope>NUCLEOTIDE SEQUENCE [LARGE SCALE GENOMIC DNA]</scope>
    <source>
        <strain evidence="7">CCUG 48884</strain>
    </source>
</reference>
<evidence type="ECO:0000313" key="7">
    <source>
        <dbReference type="Proteomes" id="UP001597158"/>
    </source>
</evidence>
<dbReference type="InterPro" id="IPR002052">
    <property type="entry name" value="DNA_methylase_N6_adenine_CS"/>
</dbReference>
<dbReference type="Gene3D" id="3.40.50.150">
    <property type="entry name" value="Vaccinia Virus protein VP39"/>
    <property type="match status" value="1"/>
</dbReference>
<dbReference type="PANTHER" id="PTHR47806">
    <property type="entry name" value="50S RIBOSOMAL PROTEIN L3 GLUTAMINE METHYLTRANSFERASE"/>
    <property type="match status" value="1"/>
</dbReference>
<keyword evidence="1 6" id="KW-0489">Methyltransferase</keyword>
<evidence type="ECO:0000259" key="5">
    <source>
        <dbReference type="Pfam" id="PF05175"/>
    </source>
</evidence>
<dbReference type="NCBIfam" id="TIGR03533">
    <property type="entry name" value="L3_gln_methyl"/>
    <property type="match status" value="1"/>
</dbReference>
<dbReference type="GO" id="GO:0005840">
    <property type="term" value="C:ribosome"/>
    <property type="evidence" value="ECO:0007669"/>
    <property type="project" value="UniProtKB-KW"/>
</dbReference>
<dbReference type="PROSITE" id="PS00092">
    <property type="entry name" value="N6_MTASE"/>
    <property type="match status" value="1"/>
</dbReference>
<dbReference type="EC" id="2.1.1.298" evidence="6"/>
<gene>
    <name evidence="6" type="primary">prmB</name>
    <name evidence="6" type="ORF">ACFQ4M_07170</name>
</gene>
<evidence type="ECO:0000313" key="6">
    <source>
        <dbReference type="EMBL" id="MFD1263362.1"/>
    </source>
</evidence>
<comment type="caution">
    <text evidence="6">The sequence shown here is derived from an EMBL/GenBank/DDBJ whole genome shotgun (WGS) entry which is preliminary data.</text>
</comment>
<dbReference type="RefSeq" id="WP_277833248.1">
    <property type="nucleotide sequence ID" value="NZ_JARQZE010000007.1"/>
</dbReference>
<name>A0ABW3WEJ2_9RHOO</name>
<dbReference type="Pfam" id="PF05175">
    <property type="entry name" value="MTS"/>
    <property type="match status" value="1"/>
</dbReference>
<accession>A0ABW3WEJ2</accession>
<dbReference type="InterPro" id="IPR007848">
    <property type="entry name" value="Small_mtfrase_dom"/>
</dbReference>
<feature type="region of interest" description="Disordered" evidence="4">
    <location>
        <begin position="1"/>
        <end position="23"/>
    </location>
</feature>
<keyword evidence="3" id="KW-0949">S-adenosyl-L-methionine</keyword>
<protein>
    <submittedName>
        <fullName evidence="6">50S ribosomal protein L3 N(5)-glutamine methyltransferase</fullName>
        <ecNumber evidence="6">2.1.1.298</ecNumber>
    </submittedName>
</protein>
<dbReference type="GO" id="GO:0008168">
    <property type="term" value="F:methyltransferase activity"/>
    <property type="evidence" value="ECO:0007669"/>
    <property type="project" value="UniProtKB-KW"/>
</dbReference>
<organism evidence="6 7">
    <name type="scientific">Thauera mechernichensis</name>
    <dbReference type="NCBI Taxonomy" id="82788"/>
    <lineage>
        <taxon>Bacteria</taxon>
        <taxon>Pseudomonadati</taxon>
        <taxon>Pseudomonadota</taxon>
        <taxon>Betaproteobacteria</taxon>
        <taxon>Rhodocyclales</taxon>
        <taxon>Zoogloeaceae</taxon>
        <taxon>Thauera</taxon>
    </lineage>
</organism>
<feature type="domain" description="Methyltransferase small" evidence="5">
    <location>
        <begin position="151"/>
        <end position="234"/>
    </location>
</feature>
<keyword evidence="6" id="KW-0689">Ribosomal protein</keyword>
<evidence type="ECO:0000256" key="3">
    <source>
        <dbReference type="ARBA" id="ARBA00022691"/>
    </source>
</evidence>